<dbReference type="Proteomes" id="UP000283543">
    <property type="component" value="Unassembled WGS sequence"/>
</dbReference>
<dbReference type="EMBL" id="QUTE01010612">
    <property type="protein sequence ID" value="RHZ12943.1"/>
    <property type="molecule type" value="Genomic_DNA"/>
</dbReference>
<feature type="compositionally biased region" description="Low complexity" evidence="1">
    <location>
        <begin position="20"/>
        <end position="39"/>
    </location>
</feature>
<feature type="region of interest" description="Disordered" evidence="1">
    <location>
        <begin position="1"/>
        <end position="81"/>
    </location>
</feature>
<feature type="compositionally biased region" description="Pro residues" evidence="1">
    <location>
        <begin position="61"/>
        <end position="75"/>
    </location>
</feature>
<evidence type="ECO:0008006" key="16">
    <source>
        <dbReference type="Google" id="ProtNLM"/>
    </source>
</evidence>
<comment type="caution">
    <text evidence="2">The sequence shown here is derived from an EMBL/GenBank/DDBJ whole genome shotgun (WGS) entry which is preliminary data.</text>
</comment>
<dbReference type="Proteomes" id="UP000266239">
    <property type="component" value="Unassembled WGS sequence"/>
</dbReference>
<accession>A0A396ZWT5</accession>
<dbReference type="VEuPathDB" id="FungiDB:H257_06401"/>
<evidence type="ECO:0000313" key="11">
    <source>
        <dbReference type="Proteomes" id="UP000266239"/>
    </source>
</evidence>
<reference evidence="9 10" key="2">
    <citation type="submission" date="2018-08" db="EMBL/GenBank/DDBJ databases">
        <title>Aphanomyces genome sequencing and annotation.</title>
        <authorList>
            <person name="Minardi D."/>
            <person name="Oidtmann B."/>
            <person name="Van Der Giezen M."/>
            <person name="Studholme D.J."/>
        </authorList>
    </citation>
    <scope>NUCLEOTIDE SEQUENCE [LARGE SCALE GENOMIC DNA]</scope>
    <source>
        <strain evidence="7 10">197901</strain>
        <strain evidence="4 12">D2</strain>
        <strain evidence="6 15">FDL457</strain>
        <strain evidence="3 9">SA</strain>
        <strain evidence="5 14">Si</strain>
        <strain evidence="2 11">Yx</strain>
    </source>
</reference>
<evidence type="ECO:0000313" key="13">
    <source>
        <dbReference type="Proteomes" id="UP000275652"/>
    </source>
</evidence>
<feature type="compositionally biased region" description="Polar residues" evidence="1">
    <location>
        <begin position="1"/>
        <end position="19"/>
    </location>
</feature>
<evidence type="ECO:0000313" key="8">
    <source>
        <dbReference type="EMBL" id="RLO09024.1"/>
    </source>
</evidence>
<evidence type="ECO:0000256" key="1">
    <source>
        <dbReference type="SAM" id="MobiDB-lite"/>
    </source>
</evidence>
<evidence type="ECO:0000313" key="2">
    <source>
        <dbReference type="EMBL" id="RHX99999.1"/>
    </source>
</evidence>
<dbReference type="EMBL" id="QUTC01005379">
    <property type="protein sequence ID" value="RHY58487.1"/>
    <property type="molecule type" value="Genomic_DNA"/>
</dbReference>
<evidence type="ECO:0000313" key="5">
    <source>
        <dbReference type="EMBL" id="RHY74983.1"/>
    </source>
</evidence>
<evidence type="ECO:0000313" key="10">
    <source>
        <dbReference type="Proteomes" id="UP000266196"/>
    </source>
</evidence>
<organism evidence="2 11">
    <name type="scientific">Aphanomyces astaci</name>
    <name type="common">Crayfish plague agent</name>
    <dbReference type="NCBI Taxonomy" id="112090"/>
    <lineage>
        <taxon>Eukaryota</taxon>
        <taxon>Sar</taxon>
        <taxon>Stramenopiles</taxon>
        <taxon>Oomycota</taxon>
        <taxon>Saprolegniomycetes</taxon>
        <taxon>Saprolegniales</taxon>
        <taxon>Verrucalvaceae</taxon>
        <taxon>Aphanomyces</taxon>
    </lineage>
</organism>
<evidence type="ECO:0000313" key="12">
    <source>
        <dbReference type="Proteomes" id="UP000266643"/>
    </source>
</evidence>
<evidence type="ECO:0000313" key="9">
    <source>
        <dbReference type="Proteomes" id="UP000265716"/>
    </source>
</evidence>
<evidence type="ECO:0000313" key="14">
    <source>
        <dbReference type="Proteomes" id="UP000283543"/>
    </source>
</evidence>
<dbReference type="Proteomes" id="UP000286510">
    <property type="component" value="Unassembled WGS sequence"/>
</dbReference>
<reference evidence="8 13" key="1">
    <citation type="journal article" date="2018" name="J. Invertebr. Pathol.">
        <title>New genotyping method for the causative agent of crayfish plague (Aphanomyces astaci) based on whole genome data.</title>
        <authorList>
            <person name="Minardi D."/>
            <person name="Studholme D.J."/>
            <person name="van der Giezen M."/>
            <person name="Pretto T."/>
            <person name="Oidtmann B."/>
        </authorList>
    </citation>
    <scope>NUCLEOTIDE SEQUENCE [LARGE SCALE GENOMIC DNA]</scope>
    <source>
        <strain evidence="8 13">KB13</strain>
    </source>
</reference>
<gene>
    <name evidence="2" type="ORF">DYB25_000381</name>
    <name evidence="6" type="ORF">DYB26_004280</name>
    <name evidence="8" type="ORF">DYB28_002970</name>
    <name evidence="4" type="ORF">DYB30_009292</name>
    <name evidence="7" type="ORF">DYB31_000386</name>
    <name evidence="5" type="ORF">DYB34_000899</name>
    <name evidence="3" type="ORF">DYB38_000497</name>
</gene>
<dbReference type="EMBL" id="QUTA01010159">
    <property type="protein sequence ID" value="RHX99999.1"/>
    <property type="molecule type" value="Genomic_DNA"/>
</dbReference>
<dbReference type="AlphaFoldDB" id="A0A396ZWT5"/>
<sequence length="306" mass="34392">MGHVFSTSRDSFNSLRSTGRQTSSARSSMSSRFTSQKSTRNISIREARPTIADDGTKPAPAVCPPSLIPTSPSEPPTDSTSPLVQISVDIRRHSMTGHGAFRGDTYEFLLRQLQPKLALAVHCIHSYVDDKVSDKPHLFVAPDYVDYVCRRAWPIPLNRLANVLWTVMTDMPSHAVRKTKVLDTKGHDISYVEVRIESGHRRNVPVVVNVLYQRKVSADGVMIVYRTINEDDQFPVPVQTVHVGLSGWIVLKRGDDNDATCIEQTFVRFRLSNVIGLNRNQWLAGIMQKWFRAEATALKIQLQLDV</sequence>
<dbReference type="EMBL" id="QUTD01003043">
    <property type="protein sequence ID" value="RHY74270.1"/>
    <property type="molecule type" value="Genomic_DNA"/>
</dbReference>
<evidence type="ECO:0000313" key="4">
    <source>
        <dbReference type="EMBL" id="RHY74270.1"/>
    </source>
</evidence>
<dbReference type="EMBL" id="QUTI01020670">
    <property type="protein sequence ID" value="RLO09024.1"/>
    <property type="molecule type" value="Genomic_DNA"/>
</dbReference>
<protein>
    <recommendedName>
        <fullName evidence="16">START domain-containing protein</fullName>
    </recommendedName>
</protein>
<evidence type="ECO:0000313" key="3">
    <source>
        <dbReference type="EMBL" id="RHY58487.1"/>
    </source>
</evidence>
<name>A0A396ZWT5_APHAT</name>
<evidence type="ECO:0000313" key="15">
    <source>
        <dbReference type="Proteomes" id="UP000286510"/>
    </source>
</evidence>
<evidence type="ECO:0000313" key="6">
    <source>
        <dbReference type="EMBL" id="RHY90351.1"/>
    </source>
</evidence>
<proteinExistence type="predicted"/>
<evidence type="ECO:0000313" key="7">
    <source>
        <dbReference type="EMBL" id="RHZ12943.1"/>
    </source>
</evidence>
<dbReference type="Proteomes" id="UP000275652">
    <property type="component" value="Unassembled WGS sequence"/>
</dbReference>
<dbReference type="EMBL" id="QUTB01001764">
    <property type="protein sequence ID" value="RHY74983.1"/>
    <property type="molecule type" value="Genomic_DNA"/>
</dbReference>
<dbReference type="Proteomes" id="UP000266643">
    <property type="component" value="Unassembled WGS sequence"/>
</dbReference>
<dbReference type="Proteomes" id="UP000265716">
    <property type="component" value="Unassembled WGS sequence"/>
</dbReference>
<dbReference type="EMBL" id="QUTF01022180">
    <property type="protein sequence ID" value="RHY90351.1"/>
    <property type="molecule type" value="Genomic_DNA"/>
</dbReference>
<dbReference type="Proteomes" id="UP000266196">
    <property type="component" value="Unassembled WGS sequence"/>
</dbReference>